<reference evidence="3 4" key="1">
    <citation type="submission" date="2019-06" db="EMBL/GenBank/DDBJ databases">
        <title>Genome sequence of Rhodobacteraceae bacterium D4M1.</title>
        <authorList>
            <person name="Cao J."/>
        </authorList>
    </citation>
    <scope>NUCLEOTIDE SEQUENCE [LARGE SCALE GENOMIC DNA]</scope>
    <source>
        <strain evidence="3 4">D4M1</strain>
    </source>
</reference>
<keyword evidence="1" id="KW-0472">Membrane</keyword>
<evidence type="ECO:0000256" key="1">
    <source>
        <dbReference type="SAM" id="Phobius"/>
    </source>
</evidence>
<dbReference type="OrthoDB" id="9875126at2"/>
<proteinExistence type="predicted"/>
<keyword evidence="1" id="KW-0812">Transmembrane</keyword>
<sequence>MAQVASKLPTAVDEVRADATTEQLSMQINSLKADMADIASTLRSLGVQRVDQATDAARAKADAAAAAGRDAAHEARLAAERLGENMSSSIKDRPFTAIAIAAGVGLAVGFLSGRK</sequence>
<dbReference type="EMBL" id="CP040818">
    <property type="protein sequence ID" value="QDL91732.1"/>
    <property type="molecule type" value="Genomic_DNA"/>
</dbReference>
<dbReference type="RefSeq" id="WP_138572216.1">
    <property type="nucleotide sequence ID" value="NZ_CP040818.1"/>
</dbReference>
<dbReference type="AlphaFoldDB" id="A0A5B8FYS9"/>
<keyword evidence="1" id="KW-1133">Transmembrane helix</keyword>
<feature type="domain" description="DUF883" evidence="2">
    <location>
        <begin position="90"/>
        <end position="115"/>
    </location>
</feature>
<evidence type="ECO:0000313" key="3">
    <source>
        <dbReference type="EMBL" id="QDL91732.1"/>
    </source>
</evidence>
<dbReference type="Proteomes" id="UP000305888">
    <property type="component" value="Chromosome"/>
</dbReference>
<gene>
    <name evidence="3" type="ORF">FDP22_08025</name>
</gene>
<protein>
    <submittedName>
        <fullName evidence="3">DUF883 family protein</fullName>
    </submittedName>
</protein>
<evidence type="ECO:0000259" key="2">
    <source>
        <dbReference type="Pfam" id="PF19029"/>
    </source>
</evidence>
<accession>A0A5B8FYS9</accession>
<dbReference type="InterPro" id="IPR043605">
    <property type="entry name" value="DUF883_C"/>
</dbReference>
<dbReference type="Pfam" id="PF19029">
    <property type="entry name" value="DUF883_C"/>
    <property type="match status" value="1"/>
</dbReference>
<keyword evidence="4" id="KW-1185">Reference proteome</keyword>
<evidence type="ECO:0000313" key="4">
    <source>
        <dbReference type="Proteomes" id="UP000305888"/>
    </source>
</evidence>
<dbReference type="KEGG" id="ppru:FDP22_08025"/>
<organism evidence="3 4">
    <name type="scientific">Paroceanicella profunda</name>
    <dbReference type="NCBI Taxonomy" id="2579971"/>
    <lineage>
        <taxon>Bacteria</taxon>
        <taxon>Pseudomonadati</taxon>
        <taxon>Pseudomonadota</taxon>
        <taxon>Alphaproteobacteria</taxon>
        <taxon>Rhodobacterales</taxon>
        <taxon>Paracoccaceae</taxon>
        <taxon>Paroceanicella</taxon>
    </lineage>
</organism>
<name>A0A5B8FYS9_9RHOB</name>
<feature type="transmembrane region" description="Helical" evidence="1">
    <location>
        <begin position="95"/>
        <end position="113"/>
    </location>
</feature>